<name>A0ABQ7ESE8_BRACR</name>
<dbReference type="InterPro" id="IPR017451">
    <property type="entry name" value="F-box-assoc_interact_dom"/>
</dbReference>
<dbReference type="InterPro" id="IPR001810">
    <property type="entry name" value="F-box_dom"/>
</dbReference>
<dbReference type="InterPro" id="IPR050796">
    <property type="entry name" value="SCF_F-box_component"/>
</dbReference>
<evidence type="ECO:0000259" key="1">
    <source>
        <dbReference type="PROSITE" id="PS50181"/>
    </source>
</evidence>
<dbReference type="InterPro" id="IPR006527">
    <property type="entry name" value="F-box-assoc_dom_typ1"/>
</dbReference>
<reference evidence="2 3" key="1">
    <citation type="journal article" date="2020" name="BMC Genomics">
        <title>Intraspecific diversification of the crop wild relative Brassica cretica Lam. using demographic model selection.</title>
        <authorList>
            <person name="Kioukis A."/>
            <person name="Michalopoulou V.A."/>
            <person name="Briers L."/>
            <person name="Pirintsos S."/>
            <person name="Studholme D.J."/>
            <person name="Pavlidis P."/>
            <person name="Sarris P.F."/>
        </authorList>
    </citation>
    <scope>NUCLEOTIDE SEQUENCE [LARGE SCALE GENOMIC DNA]</scope>
    <source>
        <strain evidence="3">cv. PFS-1207/04</strain>
    </source>
</reference>
<comment type="caution">
    <text evidence="2">The sequence shown here is derived from an EMBL/GenBank/DDBJ whole genome shotgun (WGS) entry which is preliminary data.</text>
</comment>
<keyword evidence="3" id="KW-1185">Reference proteome</keyword>
<feature type="domain" description="F-box" evidence="1">
    <location>
        <begin position="1"/>
        <end position="48"/>
    </location>
</feature>
<dbReference type="Pfam" id="PF00646">
    <property type="entry name" value="F-box"/>
    <property type="match status" value="1"/>
</dbReference>
<dbReference type="EMBL" id="QGKV02000297">
    <property type="protein sequence ID" value="KAF3606272.1"/>
    <property type="molecule type" value="Genomic_DNA"/>
</dbReference>
<organism evidence="2 3">
    <name type="scientific">Brassica cretica</name>
    <name type="common">Mustard</name>
    <dbReference type="NCBI Taxonomy" id="69181"/>
    <lineage>
        <taxon>Eukaryota</taxon>
        <taxon>Viridiplantae</taxon>
        <taxon>Streptophyta</taxon>
        <taxon>Embryophyta</taxon>
        <taxon>Tracheophyta</taxon>
        <taxon>Spermatophyta</taxon>
        <taxon>Magnoliopsida</taxon>
        <taxon>eudicotyledons</taxon>
        <taxon>Gunneridae</taxon>
        <taxon>Pentapetalae</taxon>
        <taxon>rosids</taxon>
        <taxon>malvids</taxon>
        <taxon>Brassicales</taxon>
        <taxon>Brassicaceae</taxon>
        <taxon>Brassiceae</taxon>
        <taxon>Brassica</taxon>
    </lineage>
</organism>
<dbReference type="InterPro" id="IPR036047">
    <property type="entry name" value="F-box-like_dom_sf"/>
</dbReference>
<gene>
    <name evidence="2" type="ORF">DY000_02046085</name>
</gene>
<dbReference type="NCBIfam" id="TIGR01640">
    <property type="entry name" value="F_box_assoc_1"/>
    <property type="match status" value="1"/>
</dbReference>
<dbReference type="Pfam" id="PF07734">
    <property type="entry name" value="FBA_1"/>
    <property type="match status" value="1"/>
</dbReference>
<dbReference type="PROSITE" id="PS50181">
    <property type="entry name" value="FBOX"/>
    <property type="match status" value="1"/>
</dbReference>
<dbReference type="SUPFAM" id="SSF50965">
    <property type="entry name" value="Galactose oxidase, central domain"/>
    <property type="match status" value="1"/>
</dbReference>
<dbReference type="InterPro" id="IPR011043">
    <property type="entry name" value="Gal_Oxase/kelch_b-propeller"/>
</dbReference>
<evidence type="ECO:0000313" key="2">
    <source>
        <dbReference type="EMBL" id="KAF3606272.1"/>
    </source>
</evidence>
<sequence length="370" mass="43358">MSEFLPEVLAVEILARLSIKDLARCRCVCKTWRSLINHRGFAERYLDISPVRFVLFYDKGFYLLYVGGKNLVIQNPQKLEFPLDESMIDESTCVLHCHGTLCVTLENHTLIVWNPYSNQFKIVPNPGIYRDSNILGFGYDPVSNDYKLVTFIDQIGSSTAQIFEFRTGSWRGRESVPIPYPDWHYRERIGTFLDQYLYWIAYRSNVDRFILCFNLSTYEYRKLALPVYKEGVTCSWLGVTKKNLCVIEYVTCEKEIRVSVMEKTGSWNKIISLSMLDFIDVQDRKCDYQVEFVSFTKKNDLFVTFTGYSDDYETGAEDREKKKMFLYKTGDNTTEQVRLCNSLPGFRFLGEYVETLVLLIVYLFEPRKEH</sequence>
<dbReference type="PANTHER" id="PTHR31672:SF13">
    <property type="entry name" value="F-BOX PROTEIN CPR30-LIKE"/>
    <property type="match status" value="1"/>
</dbReference>
<protein>
    <recommendedName>
        <fullName evidence="1">F-box domain-containing protein</fullName>
    </recommendedName>
</protein>
<dbReference type="PANTHER" id="PTHR31672">
    <property type="entry name" value="BNACNNG10540D PROTEIN"/>
    <property type="match status" value="1"/>
</dbReference>
<evidence type="ECO:0000313" key="3">
    <source>
        <dbReference type="Proteomes" id="UP000266723"/>
    </source>
</evidence>
<proteinExistence type="predicted"/>
<accession>A0ABQ7ESE8</accession>
<dbReference type="SMART" id="SM00256">
    <property type="entry name" value="FBOX"/>
    <property type="match status" value="1"/>
</dbReference>
<dbReference type="Proteomes" id="UP000266723">
    <property type="component" value="Unassembled WGS sequence"/>
</dbReference>
<dbReference type="SUPFAM" id="SSF81383">
    <property type="entry name" value="F-box domain"/>
    <property type="match status" value="1"/>
</dbReference>
<dbReference type="CDD" id="cd22157">
    <property type="entry name" value="F-box_AtFBW1-like"/>
    <property type="match status" value="1"/>
</dbReference>
<dbReference type="Gene3D" id="1.20.1280.50">
    <property type="match status" value="1"/>
</dbReference>